<accession>A0A5B8UNF1</accession>
<keyword evidence="2" id="KW-0732">Signal</keyword>
<protein>
    <recommendedName>
        <fullName evidence="5">CBM2 domain-containing protein</fullName>
    </recommendedName>
</protein>
<dbReference type="KEGG" id="fgg:FSB75_20085"/>
<dbReference type="OrthoDB" id="9972498at2"/>
<evidence type="ECO:0000313" key="4">
    <source>
        <dbReference type="Proteomes" id="UP000321204"/>
    </source>
</evidence>
<evidence type="ECO:0000256" key="1">
    <source>
        <dbReference type="SAM" id="MobiDB-lite"/>
    </source>
</evidence>
<name>A0A5B8UNF1_9BACT</name>
<dbReference type="AlphaFoldDB" id="A0A5B8UNF1"/>
<dbReference type="RefSeq" id="WP_146791124.1">
    <property type="nucleotide sequence ID" value="NZ_BAABIO010000003.1"/>
</dbReference>
<proteinExistence type="predicted"/>
<reference evidence="3 4" key="1">
    <citation type="journal article" date="2015" name="Int. J. Syst. Evol. Microbiol.">
        <title>Flavisolibacter ginsenosidimutans sp. nov., with ginsenoside-converting activity isolated from soil used for cultivating ginseng.</title>
        <authorList>
            <person name="Zhao Y."/>
            <person name="Liu Q."/>
            <person name="Kang M.S."/>
            <person name="Jin F."/>
            <person name="Yu H."/>
            <person name="Im W.T."/>
        </authorList>
    </citation>
    <scope>NUCLEOTIDE SEQUENCE [LARGE SCALE GENOMIC DNA]</scope>
    <source>
        <strain evidence="3 4">Gsoil 636</strain>
    </source>
</reference>
<keyword evidence="4" id="KW-1185">Reference proteome</keyword>
<feature type="chain" id="PRO_5023012150" description="CBM2 domain-containing protein" evidence="2">
    <location>
        <begin position="30"/>
        <end position="153"/>
    </location>
</feature>
<gene>
    <name evidence="3" type="ORF">FSB75_20085</name>
</gene>
<evidence type="ECO:0008006" key="5">
    <source>
        <dbReference type="Google" id="ProtNLM"/>
    </source>
</evidence>
<sequence>MRTLHRLFTILQNPLFFCCLLLLPISALAQKNASANATSAPDWKLSTTVGGVELYYRIAACGSQKIALLKFVNTNNKAVTISWNEAFDVSGANGTAKRSGQAKKQLVVAPGKTEQVDCQTDPQKGMVARPAQETPVSTEDVSDFRFTNVTVTK</sequence>
<dbReference type="Proteomes" id="UP000321204">
    <property type="component" value="Chromosome"/>
</dbReference>
<feature type="signal peptide" evidence="2">
    <location>
        <begin position="1"/>
        <end position="29"/>
    </location>
</feature>
<evidence type="ECO:0000256" key="2">
    <source>
        <dbReference type="SAM" id="SignalP"/>
    </source>
</evidence>
<dbReference type="EMBL" id="CP042433">
    <property type="protein sequence ID" value="QEC58108.1"/>
    <property type="molecule type" value="Genomic_DNA"/>
</dbReference>
<evidence type="ECO:0000313" key="3">
    <source>
        <dbReference type="EMBL" id="QEC58108.1"/>
    </source>
</evidence>
<organism evidence="3 4">
    <name type="scientific">Flavisolibacter ginsenosidimutans</name>
    <dbReference type="NCBI Taxonomy" id="661481"/>
    <lineage>
        <taxon>Bacteria</taxon>
        <taxon>Pseudomonadati</taxon>
        <taxon>Bacteroidota</taxon>
        <taxon>Chitinophagia</taxon>
        <taxon>Chitinophagales</taxon>
        <taxon>Chitinophagaceae</taxon>
        <taxon>Flavisolibacter</taxon>
    </lineage>
</organism>
<feature type="region of interest" description="Disordered" evidence="1">
    <location>
        <begin position="113"/>
        <end position="139"/>
    </location>
</feature>